<evidence type="ECO:0000313" key="2">
    <source>
        <dbReference type="EMBL" id="KYG30958.1"/>
    </source>
</evidence>
<dbReference type="InterPro" id="IPR014195">
    <property type="entry name" value="Spore_III_AG"/>
</dbReference>
<evidence type="ECO:0000256" key="1">
    <source>
        <dbReference type="SAM" id="Phobius"/>
    </source>
</evidence>
<sequence length="226" mass="25277">MGDKEKKDNQWLKKLFQGSASKDKTKKKILPIHYMLLVGCGGLLLMVVSDMFTAEDSGTPPSQSVYNEYEEKTGDEAEETFGSKTIEPNSMEDYEIRYENQVTEALNEIVGVNDASVVINLAETEKNIYEKNVSTKQQFTDETDREGGTRKVEDISKDEQLVLIRNGDVEEPVLIKTEKPSIRGVLVVANGVENALVKSYVVEAVSRVLDVPSHRVSVMPKKSKEE</sequence>
<protein>
    <submittedName>
        <fullName evidence="2">Stage III sporulation protein AG</fullName>
    </submittedName>
</protein>
<dbReference type="STRING" id="519424.AZF04_18345"/>
<comment type="caution">
    <text evidence="2">The sequence shown here is derived from an EMBL/GenBank/DDBJ whole genome shotgun (WGS) entry which is preliminary data.</text>
</comment>
<name>A0A161QLG4_9BACI</name>
<feature type="transmembrane region" description="Helical" evidence="1">
    <location>
        <begin position="32"/>
        <end position="52"/>
    </location>
</feature>
<dbReference type="AlphaFoldDB" id="A0A161QLG4"/>
<dbReference type="Proteomes" id="UP000075806">
    <property type="component" value="Unassembled WGS sequence"/>
</dbReference>
<keyword evidence="3" id="KW-1185">Reference proteome</keyword>
<accession>A0A161QLG4</accession>
<dbReference type="EMBL" id="LTAO01000013">
    <property type="protein sequence ID" value="KYG30958.1"/>
    <property type="molecule type" value="Genomic_DNA"/>
</dbReference>
<reference evidence="2" key="1">
    <citation type="submission" date="2016-02" db="EMBL/GenBank/DDBJ databases">
        <title>Genome sequence of Bacillus trypoxylicola KCTC 13244(T).</title>
        <authorList>
            <person name="Jeong H."/>
            <person name="Park S.-H."/>
            <person name="Choi S.-K."/>
        </authorList>
    </citation>
    <scope>NUCLEOTIDE SEQUENCE [LARGE SCALE GENOMIC DNA]</scope>
    <source>
        <strain evidence="2">KCTC 13244</strain>
    </source>
</reference>
<keyword evidence="1" id="KW-1133">Transmembrane helix</keyword>
<dbReference type="RefSeq" id="WP_061948746.1">
    <property type="nucleotide sequence ID" value="NZ_LTAO01000013.1"/>
</dbReference>
<dbReference type="OrthoDB" id="2381602at2"/>
<gene>
    <name evidence="2" type="ORF">AZF04_18345</name>
</gene>
<evidence type="ECO:0000313" key="3">
    <source>
        <dbReference type="Proteomes" id="UP000075806"/>
    </source>
</evidence>
<dbReference type="NCBIfam" id="TIGR02830">
    <property type="entry name" value="spore_III_AG"/>
    <property type="match status" value="1"/>
</dbReference>
<proteinExistence type="predicted"/>
<organism evidence="2 3">
    <name type="scientific">Alkalihalobacillus trypoxylicola</name>
    <dbReference type="NCBI Taxonomy" id="519424"/>
    <lineage>
        <taxon>Bacteria</taxon>
        <taxon>Bacillati</taxon>
        <taxon>Bacillota</taxon>
        <taxon>Bacilli</taxon>
        <taxon>Bacillales</taxon>
        <taxon>Bacillaceae</taxon>
        <taxon>Alkalihalobacillus</taxon>
    </lineage>
</organism>
<keyword evidence="1" id="KW-0472">Membrane</keyword>
<keyword evidence="1" id="KW-0812">Transmembrane</keyword>